<dbReference type="Proteomes" id="UP001334005">
    <property type="component" value="Unassembled WGS sequence"/>
</dbReference>
<protein>
    <submittedName>
        <fullName evidence="1">Uncharacterized protein</fullName>
    </submittedName>
</protein>
<dbReference type="RefSeq" id="WP_157349078.1">
    <property type="nucleotide sequence ID" value="NZ_JARXNH020000057.1"/>
</dbReference>
<name>A0ABU8ZAC2_9ENTR</name>
<dbReference type="EMBL" id="JARXNH020000057">
    <property type="protein sequence ID" value="MEK0250421.1"/>
    <property type="molecule type" value="Genomic_DNA"/>
</dbReference>
<accession>A0ABU8ZAC2</accession>
<keyword evidence="2" id="KW-1185">Reference proteome</keyword>
<sequence>MLTAVNREIRRTREKSERLAELREGIRHVRKHENLLQEVMAWQDW</sequence>
<comment type="caution">
    <text evidence="1">The sequence shown here is derived from an EMBL/GenBank/DDBJ whole genome shotgun (WGS) entry which is preliminary data.</text>
</comment>
<reference evidence="1 2" key="1">
    <citation type="submission" date="2024-03" db="EMBL/GenBank/DDBJ databases">
        <title>Two novel Raoultella species associated with bleeding cankers of broadleaf hosts, Raoultella scottia sp. nov. and Raoultella lignicola sp. nov.</title>
        <authorList>
            <person name="Brady C.L."/>
        </authorList>
    </citation>
    <scope>NUCLEOTIDE SEQUENCE [LARGE SCALE GENOMIC DNA]</scope>
    <source>
        <strain evidence="1 2">BAC 10a-01-01</strain>
    </source>
</reference>
<evidence type="ECO:0000313" key="2">
    <source>
        <dbReference type="Proteomes" id="UP001334005"/>
    </source>
</evidence>
<organism evidence="1 2">
    <name type="scientific">Raoultella scottii</name>
    <dbReference type="NCBI Taxonomy" id="3040937"/>
    <lineage>
        <taxon>Bacteria</taxon>
        <taxon>Pseudomonadati</taxon>
        <taxon>Pseudomonadota</taxon>
        <taxon>Gammaproteobacteria</taxon>
        <taxon>Enterobacterales</taxon>
        <taxon>Enterobacteriaceae</taxon>
        <taxon>Klebsiella/Raoultella group</taxon>
        <taxon>Raoultella</taxon>
    </lineage>
</organism>
<gene>
    <name evidence="1" type="ORF">QFI66_020275</name>
</gene>
<evidence type="ECO:0000313" key="1">
    <source>
        <dbReference type="EMBL" id="MEK0250421.1"/>
    </source>
</evidence>
<proteinExistence type="predicted"/>